<reference evidence="6" key="1">
    <citation type="journal article" date="2023" name="Mol. Phylogenet. Evol.">
        <title>Genome-scale phylogeny and comparative genomics of the fungal order Sordariales.</title>
        <authorList>
            <person name="Hensen N."/>
            <person name="Bonometti L."/>
            <person name="Westerberg I."/>
            <person name="Brannstrom I.O."/>
            <person name="Guillou S."/>
            <person name="Cros-Aarteil S."/>
            <person name="Calhoun S."/>
            <person name="Haridas S."/>
            <person name="Kuo A."/>
            <person name="Mondo S."/>
            <person name="Pangilinan J."/>
            <person name="Riley R."/>
            <person name="LaButti K."/>
            <person name="Andreopoulos B."/>
            <person name="Lipzen A."/>
            <person name="Chen C."/>
            <person name="Yan M."/>
            <person name="Daum C."/>
            <person name="Ng V."/>
            <person name="Clum A."/>
            <person name="Steindorff A."/>
            <person name="Ohm R.A."/>
            <person name="Martin F."/>
            <person name="Silar P."/>
            <person name="Natvig D.O."/>
            <person name="Lalanne C."/>
            <person name="Gautier V."/>
            <person name="Ament-Velasquez S.L."/>
            <person name="Kruys A."/>
            <person name="Hutchinson M.I."/>
            <person name="Powell A.J."/>
            <person name="Barry K."/>
            <person name="Miller A.N."/>
            <person name="Grigoriev I.V."/>
            <person name="Debuchy R."/>
            <person name="Gladieux P."/>
            <person name="Hiltunen Thoren M."/>
            <person name="Johannesson H."/>
        </authorList>
    </citation>
    <scope>NUCLEOTIDE SEQUENCE</scope>
    <source>
        <strain evidence="6">PSN293</strain>
    </source>
</reference>
<evidence type="ECO:0000256" key="1">
    <source>
        <dbReference type="ARBA" id="ARBA00006270"/>
    </source>
</evidence>
<dbReference type="EMBL" id="MU858132">
    <property type="protein sequence ID" value="KAK4212196.1"/>
    <property type="molecule type" value="Genomic_DNA"/>
</dbReference>
<keyword evidence="5" id="KW-0636">Prenylation</keyword>
<dbReference type="PROSITE" id="PS51421">
    <property type="entry name" value="RAS"/>
    <property type="match status" value="1"/>
</dbReference>
<dbReference type="InterPro" id="IPR005225">
    <property type="entry name" value="Small_GTP-bd"/>
</dbReference>
<evidence type="ECO:0000256" key="3">
    <source>
        <dbReference type="ARBA" id="ARBA00023134"/>
    </source>
</evidence>
<accession>A0AAN7B486</accession>
<proteinExistence type="inferred from homology"/>
<organism evidence="6 7">
    <name type="scientific">Rhypophila decipiens</name>
    <dbReference type="NCBI Taxonomy" id="261697"/>
    <lineage>
        <taxon>Eukaryota</taxon>
        <taxon>Fungi</taxon>
        <taxon>Dikarya</taxon>
        <taxon>Ascomycota</taxon>
        <taxon>Pezizomycotina</taxon>
        <taxon>Sordariomycetes</taxon>
        <taxon>Sordariomycetidae</taxon>
        <taxon>Sordariales</taxon>
        <taxon>Naviculisporaceae</taxon>
        <taxon>Rhypophila</taxon>
    </lineage>
</organism>
<dbReference type="InterPro" id="IPR057289">
    <property type="entry name" value="Rab1/Ypt1"/>
</dbReference>
<dbReference type="InterPro" id="IPR027417">
    <property type="entry name" value="P-loop_NTPase"/>
</dbReference>
<evidence type="ECO:0000256" key="4">
    <source>
        <dbReference type="ARBA" id="ARBA00023288"/>
    </source>
</evidence>
<evidence type="ECO:0000313" key="7">
    <source>
        <dbReference type="Proteomes" id="UP001301769"/>
    </source>
</evidence>
<dbReference type="SMART" id="SM00174">
    <property type="entry name" value="RHO"/>
    <property type="match status" value="1"/>
</dbReference>
<dbReference type="InterPro" id="IPR001806">
    <property type="entry name" value="Small_GTPase"/>
</dbReference>
<evidence type="ECO:0000256" key="2">
    <source>
        <dbReference type="ARBA" id="ARBA00022741"/>
    </source>
</evidence>
<dbReference type="GO" id="GO:0005525">
    <property type="term" value="F:GTP binding"/>
    <property type="evidence" value="ECO:0007669"/>
    <property type="project" value="UniProtKB-KW"/>
</dbReference>
<dbReference type="SUPFAM" id="SSF52540">
    <property type="entry name" value="P-loop containing nucleoside triphosphate hydrolases"/>
    <property type="match status" value="1"/>
</dbReference>
<evidence type="ECO:0000313" key="6">
    <source>
        <dbReference type="EMBL" id="KAK4212196.1"/>
    </source>
</evidence>
<sequence>MDKRYDYLFKLLLIGDSGVGKSCLLLRFADDTYTESYISTIGVDFKIRTIELDGKTVKLQIWDTAGQERFRTITSSYYRGAHGICVVYDVTDMDSFNNVKQWLQEIDRYATEGVNKLLVGNKSDMSDKKVVEYTVAKVRISINLPRKLRQESNKLTRVTPTQEFADSLGIPFLETSAKNASNVEQAFLTMARQIKERMGSSVATNNTKASVNVAPGHGVSNNQSGGCC</sequence>
<keyword evidence="4" id="KW-0449">Lipoprotein</keyword>
<dbReference type="CDD" id="cd01869">
    <property type="entry name" value="Rab1_Ypt1"/>
    <property type="match status" value="1"/>
</dbReference>
<reference evidence="6" key="2">
    <citation type="submission" date="2023-05" db="EMBL/GenBank/DDBJ databases">
        <authorList>
            <consortium name="Lawrence Berkeley National Laboratory"/>
            <person name="Steindorff A."/>
            <person name="Hensen N."/>
            <person name="Bonometti L."/>
            <person name="Westerberg I."/>
            <person name="Brannstrom I.O."/>
            <person name="Guillou S."/>
            <person name="Cros-Aarteil S."/>
            <person name="Calhoun S."/>
            <person name="Haridas S."/>
            <person name="Kuo A."/>
            <person name="Mondo S."/>
            <person name="Pangilinan J."/>
            <person name="Riley R."/>
            <person name="Labutti K."/>
            <person name="Andreopoulos B."/>
            <person name="Lipzen A."/>
            <person name="Chen C."/>
            <person name="Yanf M."/>
            <person name="Daum C."/>
            <person name="Ng V."/>
            <person name="Clum A."/>
            <person name="Ohm R."/>
            <person name="Martin F."/>
            <person name="Silar P."/>
            <person name="Natvig D."/>
            <person name="Lalanne C."/>
            <person name="Gautier V."/>
            <person name="Ament-Velasquez S.L."/>
            <person name="Kruys A."/>
            <person name="Hutchinson M.I."/>
            <person name="Powell A.J."/>
            <person name="Barry K."/>
            <person name="Miller A.N."/>
            <person name="Grigoriev I.V."/>
            <person name="Debuchy R."/>
            <person name="Gladieux P."/>
            <person name="Thoren M.H."/>
            <person name="Johannesson H."/>
        </authorList>
    </citation>
    <scope>NUCLEOTIDE SEQUENCE</scope>
    <source>
        <strain evidence="6">PSN293</strain>
    </source>
</reference>
<dbReference type="Pfam" id="PF00071">
    <property type="entry name" value="Ras"/>
    <property type="match status" value="1"/>
</dbReference>
<dbReference type="PROSITE" id="PS51420">
    <property type="entry name" value="RHO"/>
    <property type="match status" value="1"/>
</dbReference>
<keyword evidence="7" id="KW-1185">Reference proteome</keyword>
<gene>
    <name evidence="6" type="ORF">QBC37DRAFT_484003</name>
</gene>
<dbReference type="PANTHER" id="PTHR47977">
    <property type="entry name" value="RAS-RELATED PROTEIN RAB"/>
    <property type="match status" value="1"/>
</dbReference>
<dbReference type="FunFam" id="3.40.50.300:FF:001447">
    <property type="entry name" value="Ras-related protein Rab-1B"/>
    <property type="match status" value="1"/>
</dbReference>
<dbReference type="SMART" id="SM00177">
    <property type="entry name" value="ARF"/>
    <property type="match status" value="1"/>
</dbReference>
<dbReference type="PRINTS" id="PR00449">
    <property type="entry name" value="RASTRNSFRMNG"/>
</dbReference>
<keyword evidence="3" id="KW-0342">GTP-binding</keyword>
<dbReference type="AlphaFoldDB" id="A0AAN7B486"/>
<dbReference type="PROSITE" id="PS51419">
    <property type="entry name" value="RAB"/>
    <property type="match status" value="1"/>
</dbReference>
<name>A0AAN7B486_9PEZI</name>
<evidence type="ECO:0000256" key="5">
    <source>
        <dbReference type="ARBA" id="ARBA00023289"/>
    </source>
</evidence>
<dbReference type="Gene3D" id="3.40.50.300">
    <property type="entry name" value="P-loop containing nucleotide triphosphate hydrolases"/>
    <property type="match status" value="1"/>
</dbReference>
<dbReference type="Proteomes" id="UP001301769">
    <property type="component" value="Unassembled WGS sequence"/>
</dbReference>
<dbReference type="GO" id="GO:0003924">
    <property type="term" value="F:GTPase activity"/>
    <property type="evidence" value="ECO:0007669"/>
    <property type="project" value="InterPro"/>
</dbReference>
<dbReference type="InterPro" id="IPR050227">
    <property type="entry name" value="Rab"/>
</dbReference>
<dbReference type="SMART" id="SM00173">
    <property type="entry name" value="RAS"/>
    <property type="match status" value="1"/>
</dbReference>
<comment type="caution">
    <text evidence="6">The sequence shown here is derived from an EMBL/GenBank/DDBJ whole genome shotgun (WGS) entry which is preliminary data.</text>
</comment>
<comment type="similarity">
    <text evidence="1">Belongs to the small GTPase superfamily. Rab family.</text>
</comment>
<dbReference type="NCBIfam" id="TIGR00231">
    <property type="entry name" value="small_GTP"/>
    <property type="match status" value="1"/>
</dbReference>
<dbReference type="SMART" id="SM00176">
    <property type="entry name" value="RAN"/>
    <property type="match status" value="1"/>
</dbReference>
<keyword evidence="2" id="KW-0547">Nucleotide-binding</keyword>
<dbReference type="SMART" id="SM00175">
    <property type="entry name" value="RAB"/>
    <property type="match status" value="1"/>
</dbReference>
<protein>
    <submittedName>
        <fullName evidence="6">GTP-binding protein ypt1</fullName>
    </submittedName>
</protein>